<dbReference type="GO" id="GO:0008835">
    <property type="term" value="F:diaminohydroxyphosphoribosylaminopyrimidine deaminase activity"/>
    <property type="evidence" value="ECO:0007669"/>
    <property type="project" value="UniProtKB-EC"/>
</dbReference>
<evidence type="ECO:0000313" key="18">
    <source>
        <dbReference type="Proteomes" id="UP000192418"/>
    </source>
</evidence>
<evidence type="ECO:0000256" key="1">
    <source>
        <dbReference type="ARBA" id="ARBA00002151"/>
    </source>
</evidence>
<dbReference type="UniPathway" id="UPA00275">
    <property type="reaction ID" value="UER00401"/>
</dbReference>
<feature type="binding site" evidence="14">
    <location>
        <position position="191"/>
    </location>
    <ligand>
        <name>NADP(+)</name>
        <dbReference type="ChEBI" id="CHEBI:58349"/>
    </ligand>
</feature>
<comment type="pathway">
    <text evidence="3 12">Cofactor biosynthesis; riboflavin biosynthesis; 5-amino-6-(D-ribitylamino)uracil from GTP: step 3/4.</text>
</comment>
<dbReference type="InterPro" id="IPR011549">
    <property type="entry name" value="RibD_C"/>
</dbReference>
<dbReference type="InterPro" id="IPR016193">
    <property type="entry name" value="Cytidine_deaminase-like"/>
</dbReference>
<comment type="similarity">
    <text evidence="4 12">In the N-terminal section; belongs to the cytidine and deoxycytidylate deaminase family.</text>
</comment>
<keyword evidence="6 12" id="KW-0686">Riboflavin biosynthesis</keyword>
<dbReference type="InterPro" id="IPR016192">
    <property type="entry name" value="APOBEC/CMP_deaminase_Zn-bd"/>
</dbReference>
<dbReference type="GO" id="GO:0008270">
    <property type="term" value="F:zinc ion binding"/>
    <property type="evidence" value="ECO:0007669"/>
    <property type="project" value="InterPro"/>
</dbReference>
<dbReference type="SUPFAM" id="SSF53927">
    <property type="entry name" value="Cytidine deaminase-like"/>
    <property type="match status" value="1"/>
</dbReference>
<evidence type="ECO:0000256" key="5">
    <source>
        <dbReference type="ARBA" id="ARBA00007417"/>
    </source>
</evidence>
<dbReference type="Pfam" id="PF00383">
    <property type="entry name" value="dCMP_cyt_deam_1"/>
    <property type="match status" value="1"/>
</dbReference>
<dbReference type="InterPro" id="IPR002734">
    <property type="entry name" value="RibDG_C"/>
</dbReference>
<comment type="cofactor">
    <cofactor evidence="12 15">
        <name>Zn(2+)</name>
        <dbReference type="ChEBI" id="CHEBI:29105"/>
    </cofactor>
    <text evidence="12 15">Binds 1 zinc ion.</text>
</comment>
<dbReference type="AlphaFoldDB" id="A0A1W2C2V6"/>
<dbReference type="GO" id="GO:0009231">
    <property type="term" value="P:riboflavin biosynthetic process"/>
    <property type="evidence" value="ECO:0007669"/>
    <property type="project" value="UniProtKB-UniPathway"/>
</dbReference>
<dbReference type="SUPFAM" id="SSF53597">
    <property type="entry name" value="Dihydrofolate reductase-like"/>
    <property type="match status" value="1"/>
</dbReference>
<keyword evidence="11" id="KW-0511">Multifunctional enzyme</keyword>
<keyword evidence="9 12" id="KW-0521">NADP</keyword>
<keyword evidence="10 12" id="KW-0560">Oxidoreductase</keyword>
<feature type="binding site" evidence="14">
    <location>
        <position position="163"/>
    </location>
    <ligand>
        <name>substrate</name>
    </ligand>
</feature>
<organism evidence="17 18">
    <name type="scientific">Desulfocicer vacuolatum DSM 3385</name>
    <dbReference type="NCBI Taxonomy" id="1121400"/>
    <lineage>
        <taxon>Bacteria</taxon>
        <taxon>Pseudomonadati</taxon>
        <taxon>Thermodesulfobacteriota</taxon>
        <taxon>Desulfobacteria</taxon>
        <taxon>Desulfobacterales</taxon>
        <taxon>Desulfobacteraceae</taxon>
        <taxon>Desulfocicer</taxon>
    </lineage>
</organism>
<comment type="similarity">
    <text evidence="5 12">In the C-terminal section; belongs to the HTP reductase family.</text>
</comment>
<feature type="binding site" evidence="14">
    <location>
        <position position="195"/>
    </location>
    <ligand>
        <name>NADP(+)</name>
        <dbReference type="ChEBI" id="CHEBI:58349"/>
    </ligand>
</feature>
<evidence type="ECO:0000256" key="10">
    <source>
        <dbReference type="ARBA" id="ARBA00023002"/>
    </source>
</evidence>
<dbReference type="EC" id="3.5.4.26" evidence="12"/>
<keyword evidence="18" id="KW-1185">Reference proteome</keyword>
<feature type="binding site" evidence="14">
    <location>
        <position position="218"/>
    </location>
    <ligand>
        <name>NADP(+)</name>
        <dbReference type="ChEBI" id="CHEBI:58349"/>
    </ligand>
</feature>
<feature type="binding site" evidence="14">
    <location>
        <position position="179"/>
    </location>
    <ligand>
        <name>substrate</name>
    </ligand>
</feature>
<feature type="binding site" evidence="14">
    <location>
        <position position="292"/>
    </location>
    <ligand>
        <name>substrate</name>
    </ligand>
</feature>
<evidence type="ECO:0000256" key="3">
    <source>
        <dbReference type="ARBA" id="ARBA00004910"/>
    </source>
</evidence>
<name>A0A1W2C2V6_9BACT</name>
<comment type="function">
    <text evidence="1 12">Converts 2,5-diamino-6-(ribosylamino)-4(3h)-pyrimidinone 5'-phosphate into 5-amino-6-(ribosylamino)-2,4(1h,3h)-pyrimidinedione 5'-phosphate.</text>
</comment>
<comment type="pathway">
    <text evidence="2 12">Cofactor biosynthesis; riboflavin biosynthesis; 5-amino-6-(D-ribitylamino)uracil from GTP: step 2/4.</text>
</comment>
<keyword evidence="8 12" id="KW-0862">Zinc</keyword>
<feature type="binding site" evidence="14">
    <location>
        <begin position="294"/>
        <end position="300"/>
    </location>
    <ligand>
        <name>NADP(+)</name>
        <dbReference type="ChEBI" id="CHEBI:58349"/>
    </ligand>
</feature>
<feature type="binding site" evidence="14">
    <location>
        <position position="199"/>
    </location>
    <ligand>
        <name>NADP(+)</name>
        <dbReference type="ChEBI" id="CHEBI:58349"/>
    </ligand>
</feature>
<dbReference type="NCBIfam" id="TIGR00227">
    <property type="entry name" value="ribD_Cterm"/>
    <property type="match status" value="1"/>
</dbReference>
<evidence type="ECO:0000256" key="8">
    <source>
        <dbReference type="ARBA" id="ARBA00022833"/>
    </source>
</evidence>
<feature type="binding site" evidence="15">
    <location>
        <position position="78"/>
    </location>
    <ligand>
        <name>Zn(2+)</name>
        <dbReference type="ChEBI" id="CHEBI:29105"/>
        <note>catalytic</note>
    </ligand>
</feature>
<evidence type="ECO:0000259" key="16">
    <source>
        <dbReference type="PROSITE" id="PS51747"/>
    </source>
</evidence>
<evidence type="ECO:0000256" key="13">
    <source>
        <dbReference type="PIRSR" id="PIRSR006769-1"/>
    </source>
</evidence>
<protein>
    <recommendedName>
        <fullName evidence="12">Riboflavin biosynthesis protein RibD</fullName>
    </recommendedName>
    <domain>
        <recommendedName>
            <fullName evidence="12">Diaminohydroxyphosphoribosylaminopyrimidine deaminase</fullName>
            <shortName evidence="12">DRAP deaminase</shortName>
            <ecNumber evidence="12">3.5.4.26</ecNumber>
        </recommendedName>
        <alternativeName>
            <fullName evidence="12">Riboflavin-specific deaminase</fullName>
        </alternativeName>
    </domain>
    <domain>
        <recommendedName>
            <fullName evidence="12">5-amino-6-(5-phosphoribosylamino)uracil reductase</fullName>
            <ecNumber evidence="12">1.1.1.193</ecNumber>
        </recommendedName>
        <alternativeName>
            <fullName evidence="12">HTP reductase</fullName>
        </alternativeName>
    </domain>
</protein>
<evidence type="ECO:0000256" key="14">
    <source>
        <dbReference type="PIRSR" id="PIRSR006769-2"/>
    </source>
</evidence>
<feature type="binding site" evidence="15">
    <location>
        <position position="69"/>
    </location>
    <ligand>
        <name>Zn(2+)</name>
        <dbReference type="ChEBI" id="CHEBI:29105"/>
        <note>catalytic</note>
    </ligand>
</feature>
<dbReference type="PIRSF" id="PIRSF006769">
    <property type="entry name" value="RibD"/>
    <property type="match status" value="1"/>
</dbReference>
<evidence type="ECO:0000256" key="7">
    <source>
        <dbReference type="ARBA" id="ARBA00022723"/>
    </source>
</evidence>
<dbReference type="Proteomes" id="UP000192418">
    <property type="component" value="Unassembled WGS sequence"/>
</dbReference>
<dbReference type="EC" id="1.1.1.193" evidence="12"/>
<dbReference type="Gene3D" id="3.40.430.10">
    <property type="entry name" value="Dihydrofolate Reductase, subunit A"/>
    <property type="match status" value="1"/>
</dbReference>
<dbReference type="EMBL" id="FWXY01000010">
    <property type="protein sequence ID" value="SMC79354.1"/>
    <property type="molecule type" value="Genomic_DNA"/>
</dbReference>
<evidence type="ECO:0000256" key="6">
    <source>
        <dbReference type="ARBA" id="ARBA00022619"/>
    </source>
</evidence>
<dbReference type="InterPro" id="IPR024072">
    <property type="entry name" value="DHFR-like_dom_sf"/>
</dbReference>
<accession>A0A1W2C2V6</accession>
<feature type="domain" description="CMP/dCMP-type deaminase" evidence="16">
    <location>
        <begin position="1"/>
        <end position="117"/>
    </location>
</feature>
<proteinExistence type="inferred from homology"/>
<dbReference type="PROSITE" id="PS00903">
    <property type="entry name" value="CYT_DCMP_DEAMINASES_1"/>
    <property type="match status" value="1"/>
</dbReference>
<comment type="catalytic activity">
    <reaction evidence="12">
        <text>5-amino-6-(5-phospho-D-ribitylamino)uracil + NADP(+) = 5-amino-6-(5-phospho-D-ribosylamino)uracil + NADPH + H(+)</text>
        <dbReference type="Rhea" id="RHEA:17845"/>
        <dbReference type="ChEBI" id="CHEBI:15378"/>
        <dbReference type="ChEBI" id="CHEBI:57783"/>
        <dbReference type="ChEBI" id="CHEBI:58349"/>
        <dbReference type="ChEBI" id="CHEBI:58421"/>
        <dbReference type="ChEBI" id="CHEBI:58453"/>
        <dbReference type="EC" id="1.1.1.193"/>
    </reaction>
</comment>
<reference evidence="17 18" key="1">
    <citation type="submission" date="2017-04" db="EMBL/GenBank/DDBJ databases">
        <authorList>
            <person name="Afonso C.L."/>
            <person name="Miller P.J."/>
            <person name="Scott M.A."/>
            <person name="Spackman E."/>
            <person name="Goraichik I."/>
            <person name="Dimitrov K.M."/>
            <person name="Suarez D.L."/>
            <person name="Swayne D.E."/>
        </authorList>
    </citation>
    <scope>NUCLEOTIDE SEQUENCE [LARGE SCALE GENOMIC DNA]</scope>
    <source>
        <strain evidence="17 18">DSM 3385</strain>
    </source>
</reference>
<dbReference type="InterPro" id="IPR050765">
    <property type="entry name" value="Riboflavin_Biosynth_HTPR"/>
</dbReference>
<feature type="binding site" evidence="14">
    <location>
        <position position="165"/>
    </location>
    <ligand>
        <name>NADP(+)</name>
        <dbReference type="ChEBI" id="CHEBI:58349"/>
    </ligand>
</feature>
<evidence type="ECO:0000256" key="11">
    <source>
        <dbReference type="ARBA" id="ARBA00023268"/>
    </source>
</evidence>
<dbReference type="PANTHER" id="PTHR38011">
    <property type="entry name" value="DIHYDROFOLATE REDUCTASE FAMILY PROTEIN (AFU_ORTHOLOGUE AFUA_8G06820)"/>
    <property type="match status" value="1"/>
</dbReference>
<dbReference type="STRING" id="1121400.SAMN02746065_11089"/>
<keyword evidence="12" id="KW-0378">Hydrolase</keyword>
<dbReference type="InterPro" id="IPR004794">
    <property type="entry name" value="Eubact_RibD"/>
</dbReference>
<dbReference type="PANTHER" id="PTHR38011:SF7">
    <property type="entry name" value="2,5-DIAMINO-6-RIBOSYLAMINO-4(3H)-PYRIMIDINONE 5'-PHOSPHATE REDUCTASE"/>
    <property type="match status" value="1"/>
</dbReference>
<dbReference type="NCBIfam" id="TIGR00326">
    <property type="entry name" value="eubact_ribD"/>
    <property type="match status" value="1"/>
</dbReference>
<evidence type="ECO:0000256" key="15">
    <source>
        <dbReference type="PIRSR" id="PIRSR006769-3"/>
    </source>
</evidence>
<evidence type="ECO:0000313" key="17">
    <source>
        <dbReference type="EMBL" id="SMC79354.1"/>
    </source>
</evidence>
<dbReference type="GO" id="GO:0050661">
    <property type="term" value="F:NADP binding"/>
    <property type="evidence" value="ECO:0007669"/>
    <property type="project" value="InterPro"/>
</dbReference>
<keyword evidence="7 12" id="KW-0479">Metal-binding</keyword>
<dbReference type="PROSITE" id="PS51747">
    <property type="entry name" value="CYT_DCMP_DEAMINASES_2"/>
    <property type="match status" value="1"/>
</dbReference>
<feature type="binding site" evidence="14">
    <location>
        <position position="149"/>
    </location>
    <ligand>
        <name>NADP(+)</name>
        <dbReference type="ChEBI" id="CHEBI:58349"/>
    </ligand>
</feature>
<dbReference type="InterPro" id="IPR002125">
    <property type="entry name" value="CMP_dCMP_dom"/>
</dbReference>
<dbReference type="Pfam" id="PF01872">
    <property type="entry name" value="RibD_C"/>
    <property type="match status" value="1"/>
</dbReference>
<feature type="active site" description="Proton donor" evidence="13">
    <location>
        <position position="46"/>
    </location>
</feature>
<evidence type="ECO:0000256" key="12">
    <source>
        <dbReference type="PIRNR" id="PIRNR006769"/>
    </source>
</evidence>
<sequence>MSRAIALAEKGRGFTSPNPMVGAVVVKDGRIVGEGWHKGPGLAHAEVNAIDDAGKEAEGADIYVTLEPCNHFGRTPPCTRKILDAGICRVFVSVVDPNPFVKGGGIEFLREKGITVETGVCQQAGETLIEDFIWFVKNQKRPFVILKCASTLDGRIATRTGDSRWITNEKSRAHVHLLRHRVDAILIGSGTLHADNPSLTSRVDGMETRDPRRVVLDSHLSIDPDALVITGPSNADTIVMTALDAPSHKKKILETRGVTVVAVPRCPVSGGLDLAAVMGILGKMNIMSVLIEGGGTVVGSALAAGVVNKVMFFLAPKILGGDDGVSVCRGKGPSLMKDSFSLKRVDMVPFDDDILIQGYLN</sequence>
<evidence type="ECO:0000256" key="4">
    <source>
        <dbReference type="ARBA" id="ARBA00005259"/>
    </source>
</evidence>
<feature type="binding site" evidence="14">
    <location>
        <position position="202"/>
    </location>
    <ligand>
        <name>substrate</name>
    </ligand>
</feature>
<gene>
    <name evidence="17" type="ORF">SAMN02746065_11089</name>
</gene>
<comment type="catalytic activity">
    <reaction evidence="12">
        <text>2,5-diamino-6-hydroxy-4-(5-phosphoribosylamino)-pyrimidine + H2O + H(+) = 5-amino-6-(5-phospho-D-ribosylamino)uracil + NH4(+)</text>
        <dbReference type="Rhea" id="RHEA:21868"/>
        <dbReference type="ChEBI" id="CHEBI:15377"/>
        <dbReference type="ChEBI" id="CHEBI:15378"/>
        <dbReference type="ChEBI" id="CHEBI:28938"/>
        <dbReference type="ChEBI" id="CHEBI:58453"/>
        <dbReference type="ChEBI" id="CHEBI:58614"/>
        <dbReference type="EC" id="3.5.4.26"/>
    </reaction>
</comment>
<feature type="binding site" evidence="15">
    <location>
        <position position="44"/>
    </location>
    <ligand>
        <name>Zn(2+)</name>
        <dbReference type="ChEBI" id="CHEBI:29105"/>
        <note>catalytic</note>
    </ligand>
</feature>
<dbReference type="Gene3D" id="3.40.140.10">
    <property type="entry name" value="Cytidine Deaminase, domain 2"/>
    <property type="match status" value="1"/>
</dbReference>
<dbReference type="GO" id="GO:0008703">
    <property type="term" value="F:5-amino-6-(5-phosphoribosylamino)uracil reductase activity"/>
    <property type="evidence" value="ECO:0007669"/>
    <property type="project" value="UniProtKB-EC"/>
</dbReference>
<evidence type="ECO:0000256" key="2">
    <source>
        <dbReference type="ARBA" id="ARBA00004882"/>
    </source>
</evidence>
<evidence type="ECO:0000256" key="9">
    <source>
        <dbReference type="ARBA" id="ARBA00022857"/>
    </source>
</evidence>
<dbReference type="CDD" id="cd01284">
    <property type="entry name" value="Riboflavin_deaminase-reductase"/>
    <property type="match status" value="1"/>
</dbReference>